<dbReference type="Pfam" id="PF02298">
    <property type="entry name" value="Cu_bind_like"/>
    <property type="match status" value="1"/>
</dbReference>
<dbReference type="PANTHER" id="PTHR33021">
    <property type="entry name" value="BLUE COPPER PROTEIN"/>
    <property type="match status" value="1"/>
</dbReference>
<evidence type="ECO:0000256" key="1">
    <source>
        <dbReference type="ARBA" id="ARBA00022723"/>
    </source>
</evidence>
<evidence type="ECO:0000313" key="9">
    <source>
        <dbReference type="Proteomes" id="UP000029981"/>
    </source>
</evidence>
<dbReference type="KEGG" id="csv:101220519"/>
<dbReference type="Gene3D" id="2.60.40.420">
    <property type="entry name" value="Cupredoxins - blue copper proteins"/>
    <property type="match status" value="1"/>
</dbReference>
<dbReference type="CDD" id="cd11013">
    <property type="entry name" value="Plantacyanin"/>
    <property type="match status" value="1"/>
</dbReference>
<reference evidence="8 9" key="3">
    <citation type="journal article" date="2010" name="BMC Genomics">
        <title>Transcriptome sequencing and comparative analysis of cucumber flowers with different sex types.</title>
        <authorList>
            <person name="Guo S."/>
            <person name="Zheng Y."/>
            <person name="Joung J.G."/>
            <person name="Liu S."/>
            <person name="Zhang Z."/>
            <person name="Crasta O.R."/>
            <person name="Sobral B.W."/>
            <person name="Xu Y."/>
            <person name="Huang S."/>
            <person name="Fei Z."/>
        </authorList>
    </citation>
    <scope>NUCLEOTIDE SEQUENCE [LARGE SCALE GENOMIC DNA]</scope>
    <source>
        <strain evidence="9">cv. 9930</strain>
    </source>
</reference>
<feature type="chain" id="PRO_5001972043" description="Basic blue protein" evidence="6">
    <location>
        <begin position="37"/>
        <end position="132"/>
    </location>
</feature>
<dbReference type="GO" id="GO:0046872">
    <property type="term" value="F:metal ion binding"/>
    <property type="evidence" value="ECO:0007669"/>
    <property type="project" value="UniProtKB-KW"/>
</dbReference>
<protein>
    <recommendedName>
        <fullName evidence="4">Basic blue protein</fullName>
    </recommendedName>
    <alternativeName>
        <fullName evidence="5">Plantacyanin</fullName>
    </alternativeName>
</protein>
<evidence type="ECO:0000256" key="2">
    <source>
        <dbReference type="ARBA" id="ARBA00023008"/>
    </source>
</evidence>
<keyword evidence="2" id="KW-0186">Copper</keyword>
<dbReference type="FunFam" id="2.60.40.420:FF:000013">
    <property type="entry name" value="basic blue protein-like"/>
    <property type="match status" value="1"/>
</dbReference>
<keyword evidence="3" id="KW-1015">Disulfide bond</keyword>
<evidence type="ECO:0000256" key="4">
    <source>
        <dbReference type="ARBA" id="ARBA00071970"/>
    </source>
</evidence>
<dbReference type="InterPro" id="IPR039391">
    <property type="entry name" value="Phytocyanin-like"/>
</dbReference>
<dbReference type="Proteomes" id="UP000029981">
    <property type="component" value="Chromosome 6"/>
</dbReference>
<sequence length="132" mass="13984">MGIKVGEGRGSAIERAVAVAAVIGLVMMSQLESVEAAVYDVGGSGGWTFNTESWPKGKRFRAGDILRFNYNPLVHNVVVVNQGGFSTCNTPAGAKVYKSGSDQIKLPKGQSYFICNFPGHCQSGMKIAVNAL</sequence>
<dbReference type="InterPro" id="IPR028871">
    <property type="entry name" value="BlueCu_1_BS"/>
</dbReference>
<feature type="domain" description="Phytocyanin" evidence="7">
    <location>
        <begin position="37"/>
        <end position="132"/>
    </location>
</feature>
<name>A0A0A0KCU9_CUCSA</name>
<dbReference type="EMBL" id="CM002927">
    <property type="protein sequence ID" value="KGN47495.1"/>
    <property type="molecule type" value="Genomic_DNA"/>
</dbReference>
<feature type="signal peptide" evidence="6">
    <location>
        <begin position="1"/>
        <end position="36"/>
    </location>
</feature>
<accession>A0A0A0KCU9</accession>
<dbReference type="SUPFAM" id="SSF49503">
    <property type="entry name" value="Cupredoxins"/>
    <property type="match status" value="1"/>
</dbReference>
<dbReference type="STRING" id="3659.A0A0A0KCU9"/>
<dbReference type="Gramene" id="KGN47495">
    <property type="protein sequence ID" value="KGN47495"/>
    <property type="gene ID" value="Csa_6G344240"/>
</dbReference>
<organism evidence="8 9">
    <name type="scientific">Cucumis sativus</name>
    <name type="common">Cucumber</name>
    <dbReference type="NCBI Taxonomy" id="3659"/>
    <lineage>
        <taxon>Eukaryota</taxon>
        <taxon>Viridiplantae</taxon>
        <taxon>Streptophyta</taxon>
        <taxon>Embryophyta</taxon>
        <taxon>Tracheophyta</taxon>
        <taxon>Spermatophyta</taxon>
        <taxon>Magnoliopsida</taxon>
        <taxon>eudicotyledons</taxon>
        <taxon>Gunneridae</taxon>
        <taxon>Pentapetalae</taxon>
        <taxon>rosids</taxon>
        <taxon>fabids</taxon>
        <taxon>Cucurbitales</taxon>
        <taxon>Cucurbitaceae</taxon>
        <taxon>Benincaseae</taxon>
        <taxon>Cucumis</taxon>
    </lineage>
</organism>
<dbReference type="GO" id="GO:0009055">
    <property type="term" value="F:electron transfer activity"/>
    <property type="evidence" value="ECO:0007669"/>
    <property type="project" value="InterPro"/>
</dbReference>
<dbReference type="AlphaFoldDB" id="A0A0A0KCU9"/>
<dbReference type="PROSITE" id="PS51485">
    <property type="entry name" value="PHYTOCYANIN"/>
    <property type="match status" value="1"/>
</dbReference>
<dbReference type="OrthoDB" id="1934652at2759"/>
<evidence type="ECO:0000256" key="5">
    <source>
        <dbReference type="ARBA" id="ARBA00082491"/>
    </source>
</evidence>
<evidence type="ECO:0000259" key="7">
    <source>
        <dbReference type="PROSITE" id="PS51485"/>
    </source>
</evidence>
<keyword evidence="9" id="KW-1185">Reference proteome</keyword>
<gene>
    <name evidence="8" type="ORF">Csa_6G344240</name>
</gene>
<dbReference type="GO" id="GO:0005886">
    <property type="term" value="C:plasma membrane"/>
    <property type="evidence" value="ECO:0000318"/>
    <property type="project" value="GO_Central"/>
</dbReference>
<evidence type="ECO:0000256" key="3">
    <source>
        <dbReference type="ARBA" id="ARBA00023157"/>
    </source>
</evidence>
<keyword evidence="6" id="KW-0732">Signal</keyword>
<keyword evidence="1" id="KW-0479">Metal-binding</keyword>
<dbReference type="PANTHER" id="PTHR33021:SF424">
    <property type="entry name" value="BASIC BLUE PROTEIN"/>
    <property type="match status" value="1"/>
</dbReference>
<reference evidence="8 9" key="4">
    <citation type="journal article" date="2011" name="BMC Genomics">
        <title>RNA-Seq improves annotation of protein-coding genes in the cucumber genome.</title>
        <authorList>
            <person name="Li Z."/>
            <person name="Zhang Z."/>
            <person name="Yan P."/>
            <person name="Huang S."/>
            <person name="Fei Z."/>
            <person name="Lin K."/>
        </authorList>
    </citation>
    <scope>NUCLEOTIDE SEQUENCE [LARGE SCALE GENOMIC DNA]</scope>
    <source>
        <strain evidence="9">cv. 9930</strain>
    </source>
</reference>
<proteinExistence type="predicted"/>
<dbReference type="InterPro" id="IPR041844">
    <property type="entry name" value="Plantacyanin"/>
</dbReference>
<dbReference type="InterPro" id="IPR003245">
    <property type="entry name" value="Phytocyanin_dom"/>
</dbReference>
<dbReference type="PROSITE" id="PS00196">
    <property type="entry name" value="COPPER_BLUE"/>
    <property type="match status" value="1"/>
</dbReference>
<dbReference type="OMA" id="FNTDSWP"/>
<dbReference type="InterPro" id="IPR008972">
    <property type="entry name" value="Cupredoxin"/>
</dbReference>
<reference evidence="8 9" key="2">
    <citation type="journal article" date="2009" name="PLoS ONE">
        <title>An integrated genetic and cytogenetic map of the cucumber genome.</title>
        <authorList>
            <person name="Ren Y."/>
            <person name="Zhang Z."/>
            <person name="Liu J."/>
            <person name="Staub J.E."/>
            <person name="Han Y."/>
            <person name="Cheng Z."/>
            <person name="Li X."/>
            <person name="Lu J."/>
            <person name="Miao H."/>
            <person name="Kang H."/>
            <person name="Xie B."/>
            <person name="Gu X."/>
            <person name="Wang X."/>
            <person name="Du Y."/>
            <person name="Jin W."/>
            <person name="Huang S."/>
        </authorList>
    </citation>
    <scope>NUCLEOTIDE SEQUENCE [LARGE SCALE GENOMIC DNA]</scope>
    <source>
        <strain evidence="9">cv. 9930</strain>
    </source>
</reference>
<reference evidence="8 9" key="1">
    <citation type="journal article" date="2009" name="Nat. Genet.">
        <title>The genome of the cucumber, Cucumis sativus L.</title>
        <authorList>
            <person name="Huang S."/>
            <person name="Li R."/>
            <person name="Zhang Z."/>
            <person name="Li L."/>
            <person name="Gu X."/>
            <person name="Fan W."/>
            <person name="Lucas W.J."/>
            <person name="Wang X."/>
            <person name="Xie B."/>
            <person name="Ni P."/>
            <person name="Ren Y."/>
            <person name="Zhu H."/>
            <person name="Li J."/>
            <person name="Lin K."/>
            <person name="Jin W."/>
            <person name="Fei Z."/>
            <person name="Li G."/>
            <person name="Staub J."/>
            <person name="Kilian A."/>
            <person name="van der Vossen E.A."/>
            <person name="Wu Y."/>
            <person name="Guo J."/>
            <person name="He J."/>
            <person name="Jia Z."/>
            <person name="Ren Y."/>
            <person name="Tian G."/>
            <person name="Lu Y."/>
            <person name="Ruan J."/>
            <person name="Qian W."/>
            <person name="Wang M."/>
            <person name="Huang Q."/>
            <person name="Li B."/>
            <person name="Xuan Z."/>
            <person name="Cao J."/>
            <person name="Asan"/>
            <person name="Wu Z."/>
            <person name="Zhang J."/>
            <person name="Cai Q."/>
            <person name="Bai Y."/>
            <person name="Zhao B."/>
            <person name="Han Y."/>
            <person name="Li Y."/>
            <person name="Li X."/>
            <person name="Wang S."/>
            <person name="Shi Q."/>
            <person name="Liu S."/>
            <person name="Cho W.K."/>
            <person name="Kim J.Y."/>
            <person name="Xu Y."/>
            <person name="Heller-Uszynska K."/>
            <person name="Miao H."/>
            <person name="Cheng Z."/>
            <person name="Zhang S."/>
            <person name="Wu J."/>
            <person name="Yang Y."/>
            <person name="Kang H."/>
            <person name="Li M."/>
            <person name="Liang H."/>
            <person name="Ren X."/>
            <person name="Shi Z."/>
            <person name="Wen M."/>
            <person name="Jian M."/>
            <person name="Yang H."/>
            <person name="Zhang G."/>
            <person name="Yang Z."/>
            <person name="Chen R."/>
            <person name="Liu S."/>
            <person name="Li J."/>
            <person name="Ma L."/>
            <person name="Liu H."/>
            <person name="Zhou Y."/>
            <person name="Zhao J."/>
            <person name="Fang X."/>
            <person name="Li G."/>
            <person name="Fang L."/>
            <person name="Li Y."/>
            <person name="Liu D."/>
            <person name="Zheng H."/>
            <person name="Zhang Y."/>
            <person name="Qin N."/>
            <person name="Li Z."/>
            <person name="Yang G."/>
            <person name="Yang S."/>
            <person name="Bolund L."/>
            <person name="Kristiansen K."/>
            <person name="Zheng H."/>
            <person name="Li S."/>
            <person name="Zhang X."/>
            <person name="Yang H."/>
            <person name="Wang J."/>
            <person name="Sun R."/>
            <person name="Zhang B."/>
            <person name="Jiang S."/>
            <person name="Wang J."/>
            <person name="Du Y."/>
            <person name="Li S."/>
        </authorList>
    </citation>
    <scope>NUCLEOTIDE SEQUENCE [LARGE SCALE GENOMIC DNA]</scope>
    <source>
        <strain evidence="9">cv. 9930</strain>
    </source>
</reference>
<evidence type="ECO:0000256" key="6">
    <source>
        <dbReference type="SAM" id="SignalP"/>
    </source>
</evidence>
<evidence type="ECO:0000313" key="8">
    <source>
        <dbReference type="EMBL" id="KGN47495.1"/>
    </source>
</evidence>